<dbReference type="Gene3D" id="3.90.70.80">
    <property type="match status" value="1"/>
</dbReference>
<dbReference type="Proteomes" id="UP001634394">
    <property type="component" value="Unassembled WGS sequence"/>
</dbReference>
<proteinExistence type="inferred from homology"/>
<feature type="compositionally biased region" description="Polar residues" evidence="9">
    <location>
        <begin position="395"/>
        <end position="406"/>
    </location>
</feature>
<dbReference type="InterPro" id="IPR050704">
    <property type="entry name" value="Peptidase_C85-like"/>
</dbReference>
<dbReference type="SUPFAM" id="SSF54001">
    <property type="entry name" value="Cysteine proteinases"/>
    <property type="match status" value="1"/>
</dbReference>
<dbReference type="Pfam" id="PF02338">
    <property type="entry name" value="OTU"/>
    <property type="match status" value="1"/>
</dbReference>
<keyword evidence="7" id="KW-0788">Thiol protease</keyword>
<dbReference type="PANTHER" id="PTHR12419">
    <property type="entry name" value="OTU DOMAIN CONTAINING PROTEIN"/>
    <property type="match status" value="1"/>
</dbReference>
<dbReference type="InterPro" id="IPR003323">
    <property type="entry name" value="OTU_dom"/>
</dbReference>
<organism evidence="11 12">
    <name type="scientific">Sinanodonta woodiana</name>
    <name type="common">Chinese pond mussel</name>
    <name type="synonym">Anodonta woodiana</name>
    <dbReference type="NCBI Taxonomy" id="1069815"/>
    <lineage>
        <taxon>Eukaryota</taxon>
        <taxon>Metazoa</taxon>
        <taxon>Spiralia</taxon>
        <taxon>Lophotrochozoa</taxon>
        <taxon>Mollusca</taxon>
        <taxon>Bivalvia</taxon>
        <taxon>Autobranchia</taxon>
        <taxon>Heteroconchia</taxon>
        <taxon>Palaeoheterodonta</taxon>
        <taxon>Unionida</taxon>
        <taxon>Unionoidea</taxon>
        <taxon>Unionidae</taxon>
        <taxon>Unioninae</taxon>
        <taxon>Sinanodonta</taxon>
    </lineage>
</organism>
<dbReference type="FunFam" id="3.90.70.80:FF:000002">
    <property type="entry name" value="OTU domain-containing protein 5 isoform X2"/>
    <property type="match status" value="1"/>
</dbReference>
<keyword evidence="12" id="KW-1185">Reference proteome</keyword>
<comment type="caution">
    <text evidence="11">The sequence shown here is derived from an EMBL/GenBank/DDBJ whole genome shotgun (WGS) entry which is preliminary data.</text>
</comment>
<evidence type="ECO:0000313" key="12">
    <source>
        <dbReference type="Proteomes" id="UP001634394"/>
    </source>
</evidence>
<dbReference type="GO" id="GO:0006508">
    <property type="term" value="P:proteolysis"/>
    <property type="evidence" value="ECO:0007669"/>
    <property type="project" value="UniProtKB-KW"/>
</dbReference>
<evidence type="ECO:0000256" key="2">
    <source>
        <dbReference type="ARBA" id="ARBA00010407"/>
    </source>
</evidence>
<dbReference type="InterPro" id="IPR038765">
    <property type="entry name" value="Papain-like_cys_pep_sf"/>
</dbReference>
<dbReference type="GO" id="GO:0010629">
    <property type="term" value="P:negative regulation of gene expression"/>
    <property type="evidence" value="ECO:0007669"/>
    <property type="project" value="UniProtKB-ARBA"/>
</dbReference>
<feature type="region of interest" description="Disordered" evidence="9">
    <location>
        <begin position="1"/>
        <end position="135"/>
    </location>
</feature>
<sequence>MTILPKKKQNKDKNDAENSDHPITHSHHGHHHPPAQETRLEKVGRGRNSPTRWLPTGSRDEMLAHHDPGGAFECHDTSATHNKRRHRSSPHRNVRKHRGGHSGSAVATHGATGASTEYEDTGNNSGDEYVPPPHPENIEELERWFEETLKEKKGFIIKRMGEDGACLFRAVADQVYGDQEMHSLARKHCIDYMAKNSDFYQHYVTEDFTTYLNRKRLDSCHGNHLEMQAICEIFNRPIEVYQYSLEPINTFHGAYKTDNEPIRISYHRNIHYNSVVDPYKATIGVGLGLPSFQPGLAEKNLMRDAKRISEDVHLEKAMLEDKLRETDWEVTQETIEEQVARESYLQWLRDNEKRAVRHGSPRTASATCSSSSEYPPLENLGSPESRLGRSPRSKCGTSNSGQNSPQRPDDQGSPKAAMDQLSLASGSPKPIQTTSETVSPLDDTLQGAVGGFDETHSLMNDFPASMYGLSDWDEDEILAQVIAQSQQEYLDNLKKNAASTPSLFSASSSFSSPSSSSLLPSTSTPSPTDASCSTCSNVQNKGKS</sequence>
<feature type="domain" description="OTU" evidence="10">
    <location>
        <begin position="155"/>
        <end position="278"/>
    </location>
</feature>
<dbReference type="EMBL" id="JBJQND010000015">
    <property type="protein sequence ID" value="KAL3852218.1"/>
    <property type="molecule type" value="Genomic_DNA"/>
</dbReference>
<feature type="compositionally biased region" description="Polar residues" evidence="9">
    <location>
        <begin position="422"/>
        <end position="438"/>
    </location>
</feature>
<evidence type="ECO:0000256" key="5">
    <source>
        <dbReference type="ARBA" id="ARBA00022786"/>
    </source>
</evidence>
<feature type="compositionally biased region" description="Low complexity" evidence="9">
    <location>
        <begin position="502"/>
        <end position="536"/>
    </location>
</feature>
<dbReference type="EC" id="3.4.19.12" evidence="3"/>
<dbReference type="GO" id="GO:0051241">
    <property type="term" value="P:negative regulation of multicellular organismal process"/>
    <property type="evidence" value="ECO:0007669"/>
    <property type="project" value="UniProtKB-ARBA"/>
</dbReference>
<evidence type="ECO:0000256" key="8">
    <source>
        <dbReference type="ARBA" id="ARBA00033460"/>
    </source>
</evidence>
<accession>A0ABD3UUP6</accession>
<dbReference type="PROSITE" id="PS50802">
    <property type="entry name" value="OTU"/>
    <property type="match status" value="1"/>
</dbReference>
<dbReference type="PANTHER" id="PTHR12419:SF4">
    <property type="entry name" value="OTU DOMAIN-CONTAINING PROTEIN 5"/>
    <property type="match status" value="1"/>
</dbReference>
<comment type="catalytic activity">
    <reaction evidence="1">
        <text>Thiol-dependent hydrolysis of ester, thioester, amide, peptide and isopeptide bonds formed by the C-terminal Gly of ubiquitin (a 76-residue protein attached to proteins as an intracellular targeting signal).</text>
        <dbReference type="EC" id="3.4.19.12"/>
    </reaction>
</comment>
<dbReference type="GO" id="GO:0030154">
    <property type="term" value="P:cell differentiation"/>
    <property type="evidence" value="ECO:0007669"/>
    <property type="project" value="UniProtKB-ARBA"/>
</dbReference>
<reference evidence="11 12" key="1">
    <citation type="submission" date="2024-11" db="EMBL/GenBank/DDBJ databases">
        <title>Chromosome-level genome assembly of the freshwater bivalve Anodonta woodiana.</title>
        <authorList>
            <person name="Chen X."/>
        </authorList>
    </citation>
    <scope>NUCLEOTIDE SEQUENCE [LARGE SCALE GENOMIC DNA]</scope>
    <source>
        <strain evidence="11">MN2024</strain>
        <tissue evidence="11">Gills</tissue>
    </source>
</reference>
<keyword evidence="5" id="KW-0833">Ubl conjugation pathway</keyword>
<dbReference type="GO" id="GO:0001817">
    <property type="term" value="P:regulation of cytokine production"/>
    <property type="evidence" value="ECO:0007669"/>
    <property type="project" value="UniProtKB-ARBA"/>
</dbReference>
<evidence type="ECO:0000256" key="6">
    <source>
        <dbReference type="ARBA" id="ARBA00022801"/>
    </source>
</evidence>
<evidence type="ECO:0000259" key="10">
    <source>
        <dbReference type="PROSITE" id="PS50802"/>
    </source>
</evidence>
<name>A0ABD3UUP6_SINWO</name>
<feature type="compositionally biased region" description="Basic residues" evidence="9">
    <location>
        <begin position="1"/>
        <end position="10"/>
    </location>
</feature>
<dbReference type="AlphaFoldDB" id="A0ABD3UUP6"/>
<dbReference type="CDD" id="cd22752">
    <property type="entry name" value="OTU_OTUD5-like"/>
    <property type="match status" value="1"/>
</dbReference>
<feature type="compositionally biased region" description="Basic residues" evidence="9">
    <location>
        <begin position="81"/>
        <end position="100"/>
    </location>
</feature>
<feature type="compositionally biased region" description="Basic residues" evidence="9">
    <location>
        <begin position="24"/>
        <end position="33"/>
    </location>
</feature>
<comment type="similarity">
    <text evidence="2">Belongs to the peptidase C85 family.</text>
</comment>
<keyword evidence="6" id="KW-0378">Hydrolase</keyword>
<evidence type="ECO:0000256" key="9">
    <source>
        <dbReference type="SAM" id="MobiDB-lite"/>
    </source>
</evidence>
<evidence type="ECO:0000256" key="4">
    <source>
        <dbReference type="ARBA" id="ARBA00022670"/>
    </source>
</evidence>
<evidence type="ECO:0000313" key="11">
    <source>
        <dbReference type="EMBL" id="KAL3852218.1"/>
    </source>
</evidence>
<feature type="compositionally biased region" description="Basic and acidic residues" evidence="9">
    <location>
        <begin position="11"/>
        <end position="23"/>
    </location>
</feature>
<evidence type="ECO:0000256" key="3">
    <source>
        <dbReference type="ARBA" id="ARBA00012759"/>
    </source>
</evidence>
<protein>
    <recommendedName>
        <fullName evidence="3">ubiquitinyl hydrolase 1</fullName>
        <ecNumber evidence="3">3.4.19.12</ecNumber>
    </recommendedName>
    <alternativeName>
        <fullName evidence="8">Deubiquitinating enzyme A</fullName>
    </alternativeName>
</protein>
<feature type="region of interest" description="Disordered" evidence="9">
    <location>
        <begin position="502"/>
        <end position="544"/>
    </location>
</feature>
<feature type="compositionally biased region" description="Polar residues" evidence="9">
    <location>
        <begin position="362"/>
        <end position="373"/>
    </location>
</feature>
<evidence type="ECO:0000256" key="7">
    <source>
        <dbReference type="ARBA" id="ARBA00022807"/>
    </source>
</evidence>
<feature type="region of interest" description="Disordered" evidence="9">
    <location>
        <begin position="355"/>
        <end position="442"/>
    </location>
</feature>
<dbReference type="GO" id="GO:0004843">
    <property type="term" value="F:cysteine-type deubiquitinase activity"/>
    <property type="evidence" value="ECO:0007669"/>
    <property type="project" value="UniProtKB-EC"/>
</dbReference>
<keyword evidence="4" id="KW-0645">Protease</keyword>
<gene>
    <name evidence="11" type="ORF">ACJMK2_015890</name>
</gene>
<feature type="compositionally biased region" description="Basic and acidic residues" evidence="9">
    <location>
        <begin position="58"/>
        <end position="78"/>
    </location>
</feature>
<evidence type="ECO:0000256" key="1">
    <source>
        <dbReference type="ARBA" id="ARBA00000707"/>
    </source>
</evidence>